<dbReference type="Proteomes" id="UP000663829">
    <property type="component" value="Unassembled WGS sequence"/>
</dbReference>
<dbReference type="InterPro" id="IPR001394">
    <property type="entry name" value="Peptidase_C19_UCH"/>
</dbReference>
<evidence type="ECO:0000256" key="8">
    <source>
        <dbReference type="SAM" id="Coils"/>
    </source>
</evidence>
<dbReference type="Gene3D" id="3.90.70.10">
    <property type="entry name" value="Cysteine proteinases"/>
    <property type="match status" value="1"/>
</dbReference>
<dbReference type="GO" id="GO:0004843">
    <property type="term" value="F:cysteine-type deubiquitinase activity"/>
    <property type="evidence" value="ECO:0007669"/>
    <property type="project" value="UniProtKB-EC"/>
</dbReference>
<evidence type="ECO:0000313" key="10">
    <source>
        <dbReference type="EMBL" id="CAF0937468.1"/>
    </source>
</evidence>
<organism evidence="11 14">
    <name type="scientific">Didymodactylos carnosus</name>
    <dbReference type="NCBI Taxonomy" id="1234261"/>
    <lineage>
        <taxon>Eukaryota</taxon>
        <taxon>Metazoa</taxon>
        <taxon>Spiralia</taxon>
        <taxon>Gnathifera</taxon>
        <taxon>Rotifera</taxon>
        <taxon>Eurotatoria</taxon>
        <taxon>Bdelloidea</taxon>
        <taxon>Philodinida</taxon>
        <taxon>Philodinidae</taxon>
        <taxon>Didymodactylos</taxon>
    </lineage>
</organism>
<dbReference type="InterPro" id="IPR028889">
    <property type="entry name" value="USP"/>
</dbReference>
<dbReference type="CDD" id="cd02257">
    <property type="entry name" value="Peptidase_C19"/>
    <property type="match status" value="1"/>
</dbReference>
<dbReference type="EMBL" id="CAJOBC010004537">
    <property type="protein sequence ID" value="CAF3831883.1"/>
    <property type="molecule type" value="Genomic_DNA"/>
</dbReference>
<dbReference type="InterPro" id="IPR050164">
    <property type="entry name" value="Peptidase_C19"/>
</dbReference>
<dbReference type="Pfam" id="PF00443">
    <property type="entry name" value="UCH"/>
    <property type="match status" value="1"/>
</dbReference>
<dbReference type="AlphaFoldDB" id="A0A814LG98"/>
<keyword evidence="6" id="KW-0378">Hydrolase</keyword>
<evidence type="ECO:0000256" key="7">
    <source>
        <dbReference type="ARBA" id="ARBA00022807"/>
    </source>
</evidence>
<dbReference type="InterPro" id="IPR018200">
    <property type="entry name" value="USP_CS"/>
</dbReference>
<proteinExistence type="inferred from homology"/>
<reference evidence="11" key="1">
    <citation type="submission" date="2021-02" db="EMBL/GenBank/DDBJ databases">
        <authorList>
            <person name="Nowell W R."/>
        </authorList>
    </citation>
    <scope>NUCLEOTIDE SEQUENCE</scope>
</reference>
<protein>
    <recommendedName>
        <fullName evidence="3">ubiquitinyl hydrolase 1</fullName>
        <ecNumber evidence="3">3.4.19.12</ecNumber>
    </recommendedName>
</protein>
<keyword evidence="8" id="KW-0175">Coiled coil</keyword>
<dbReference type="GO" id="GO:0005829">
    <property type="term" value="C:cytosol"/>
    <property type="evidence" value="ECO:0007669"/>
    <property type="project" value="TreeGrafter"/>
</dbReference>
<keyword evidence="4" id="KW-0645">Protease</keyword>
<dbReference type="EMBL" id="CAJNOQ010004537">
    <property type="protein sequence ID" value="CAF1063865.1"/>
    <property type="molecule type" value="Genomic_DNA"/>
</dbReference>
<evidence type="ECO:0000256" key="5">
    <source>
        <dbReference type="ARBA" id="ARBA00022786"/>
    </source>
</evidence>
<accession>A0A814LG98</accession>
<keyword evidence="5" id="KW-0833">Ubl conjugation pathway</keyword>
<dbReference type="OrthoDB" id="420187at2759"/>
<dbReference type="PROSITE" id="PS50235">
    <property type="entry name" value="USP_3"/>
    <property type="match status" value="1"/>
</dbReference>
<evidence type="ECO:0000313" key="12">
    <source>
        <dbReference type="EMBL" id="CAF3712998.1"/>
    </source>
</evidence>
<dbReference type="Proteomes" id="UP000677228">
    <property type="component" value="Unassembled WGS sequence"/>
</dbReference>
<dbReference type="InterPro" id="IPR038765">
    <property type="entry name" value="Papain-like_cys_pep_sf"/>
</dbReference>
<name>A0A814LG98_9BILA</name>
<keyword evidence="7" id="KW-0788">Thiol protease</keyword>
<dbReference type="GO" id="GO:0005634">
    <property type="term" value="C:nucleus"/>
    <property type="evidence" value="ECO:0007669"/>
    <property type="project" value="TreeGrafter"/>
</dbReference>
<dbReference type="PANTHER" id="PTHR24006:SF687">
    <property type="entry name" value="UBIQUITIN CARBOXYL-TERMINAL HYDROLASE 10"/>
    <property type="match status" value="1"/>
</dbReference>
<dbReference type="SUPFAM" id="SSF54001">
    <property type="entry name" value="Cysteine proteinases"/>
    <property type="match status" value="1"/>
</dbReference>
<dbReference type="EMBL" id="CAJNOK010004430">
    <property type="protein sequence ID" value="CAF0937468.1"/>
    <property type="molecule type" value="Genomic_DNA"/>
</dbReference>
<evidence type="ECO:0000313" key="14">
    <source>
        <dbReference type="Proteomes" id="UP000663829"/>
    </source>
</evidence>
<evidence type="ECO:0000256" key="2">
    <source>
        <dbReference type="ARBA" id="ARBA00005427"/>
    </source>
</evidence>
<evidence type="ECO:0000313" key="13">
    <source>
        <dbReference type="EMBL" id="CAF3831883.1"/>
    </source>
</evidence>
<dbReference type="GO" id="GO:0016579">
    <property type="term" value="P:protein deubiquitination"/>
    <property type="evidence" value="ECO:0007669"/>
    <property type="project" value="InterPro"/>
</dbReference>
<evidence type="ECO:0000259" key="9">
    <source>
        <dbReference type="PROSITE" id="PS50235"/>
    </source>
</evidence>
<sequence>MVTCNSSYVSPPTPQLILPLQITYPIATTDKLTGMLMPYQTLTECLNGFFGTECVETSTCVDCKNDGKFKTIRIFEISLVIFIQLKQFNSQNEKLTIPIKFEPKLNLNRYLGSDRLSSLSDYLLYAVILHYGSGVRNGHYVICVLSDNNNWKKIDDHQVTNIDIDDVLKENENAYILGYVRHATTCTELNTETHSTFNNEPKNLSSTYRDSTGATAIGSEENLLGKSENNIDIDELYYSTTLSDVGCLRQKNDVQQPKGEPNSVSADFNQIDTMRAGLGLTFDQENKDKEKSCVKAQKKNEKKENQLNVVTLNDEPLNDNDQFLSDHETGTSFSILSVL</sequence>
<dbReference type="EC" id="3.4.19.12" evidence="3"/>
<evidence type="ECO:0000313" key="11">
    <source>
        <dbReference type="EMBL" id="CAF1063865.1"/>
    </source>
</evidence>
<evidence type="ECO:0000256" key="6">
    <source>
        <dbReference type="ARBA" id="ARBA00022801"/>
    </source>
</evidence>
<dbReference type="EMBL" id="CAJOBA010004434">
    <property type="protein sequence ID" value="CAF3712998.1"/>
    <property type="molecule type" value="Genomic_DNA"/>
</dbReference>
<evidence type="ECO:0000256" key="1">
    <source>
        <dbReference type="ARBA" id="ARBA00000707"/>
    </source>
</evidence>
<evidence type="ECO:0000256" key="3">
    <source>
        <dbReference type="ARBA" id="ARBA00012759"/>
    </source>
</evidence>
<keyword evidence="14" id="KW-1185">Reference proteome</keyword>
<dbReference type="Proteomes" id="UP000682733">
    <property type="component" value="Unassembled WGS sequence"/>
</dbReference>
<gene>
    <name evidence="11" type="ORF">GPM918_LOCUS16923</name>
    <name evidence="10" type="ORF">OVA965_LOCUS11458</name>
    <name evidence="13" type="ORF">SRO942_LOCUS16922</name>
    <name evidence="12" type="ORF">TMI583_LOCUS11459</name>
</gene>
<evidence type="ECO:0000256" key="4">
    <source>
        <dbReference type="ARBA" id="ARBA00022670"/>
    </source>
</evidence>
<comment type="catalytic activity">
    <reaction evidence="1">
        <text>Thiol-dependent hydrolysis of ester, thioester, amide, peptide and isopeptide bonds formed by the C-terminal Gly of ubiquitin (a 76-residue protein attached to proteins as an intracellular targeting signal).</text>
        <dbReference type="EC" id="3.4.19.12"/>
    </reaction>
</comment>
<comment type="caution">
    <text evidence="11">The sequence shown here is derived from an EMBL/GenBank/DDBJ whole genome shotgun (WGS) entry which is preliminary data.</text>
</comment>
<dbReference type="GO" id="GO:0006508">
    <property type="term" value="P:proteolysis"/>
    <property type="evidence" value="ECO:0007669"/>
    <property type="project" value="UniProtKB-KW"/>
</dbReference>
<dbReference type="PROSITE" id="PS00973">
    <property type="entry name" value="USP_2"/>
    <property type="match status" value="1"/>
</dbReference>
<dbReference type="Proteomes" id="UP000681722">
    <property type="component" value="Unassembled WGS sequence"/>
</dbReference>
<feature type="coiled-coil region" evidence="8">
    <location>
        <begin position="286"/>
        <end position="315"/>
    </location>
</feature>
<feature type="domain" description="USP" evidence="9">
    <location>
        <begin position="1"/>
        <end position="182"/>
    </location>
</feature>
<comment type="similarity">
    <text evidence="2">Belongs to the peptidase C19 family. USP10 subfamily.</text>
</comment>
<dbReference type="PANTHER" id="PTHR24006">
    <property type="entry name" value="UBIQUITIN CARBOXYL-TERMINAL HYDROLASE"/>
    <property type="match status" value="1"/>
</dbReference>